<dbReference type="PANTHER" id="PTHR43029:SF10">
    <property type="entry name" value="AMMONIUM TRANSPORTER MEP2"/>
    <property type="match status" value="1"/>
</dbReference>
<evidence type="ECO:0000256" key="8">
    <source>
        <dbReference type="SAM" id="Phobius"/>
    </source>
</evidence>
<feature type="transmembrane region" description="Helical" evidence="8">
    <location>
        <begin position="366"/>
        <end position="387"/>
    </location>
</feature>
<feature type="transmembrane region" description="Helical" evidence="8">
    <location>
        <begin position="175"/>
        <end position="193"/>
    </location>
</feature>
<dbReference type="InterPro" id="IPR001905">
    <property type="entry name" value="Ammonium_transpt"/>
</dbReference>
<organism evidence="10 11">
    <name type="scientific">Metschnikowia bicuspidata var. bicuspidata NRRL YB-4993</name>
    <dbReference type="NCBI Taxonomy" id="869754"/>
    <lineage>
        <taxon>Eukaryota</taxon>
        <taxon>Fungi</taxon>
        <taxon>Dikarya</taxon>
        <taxon>Ascomycota</taxon>
        <taxon>Saccharomycotina</taxon>
        <taxon>Pichiomycetes</taxon>
        <taxon>Metschnikowiaceae</taxon>
        <taxon>Metschnikowia</taxon>
    </lineage>
</organism>
<feature type="domain" description="Ammonium transporter AmtB-like" evidence="9">
    <location>
        <begin position="303"/>
        <end position="442"/>
    </location>
</feature>
<dbReference type="GeneID" id="30029182"/>
<evidence type="ECO:0000259" key="9">
    <source>
        <dbReference type="Pfam" id="PF00909"/>
    </source>
</evidence>
<evidence type="ECO:0000256" key="6">
    <source>
        <dbReference type="ARBA" id="ARBA00023136"/>
    </source>
</evidence>
<dbReference type="InterPro" id="IPR024041">
    <property type="entry name" value="NH4_transpt_AmtB-like_dom"/>
</dbReference>
<gene>
    <name evidence="10" type="ORF">METBIDRAFT_33051</name>
</gene>
<evidence type="ECO:0000256" key="1">
    <source>
        <dbReference type="ARBA" id="ARBA00004141"/>
    </source>
</evidence>
<dbReference type="SUPFAM" id="SSF111352">
    <property type="entry name" value="Ammonium transporter"/>
    <property type="match status" value="1"/>
</dbReference>
<evidence type="ECO:0000313" key="10">
    <source>
        <dbReference type="EMBL" id="OBA20087.1"/>
    </source>
</evidence>
<dbReference type="PANTHER" id="PTHR43029">
    <property type="entry name" value="AMMONIUM TRANSPORTER MEP2"/>
    <property type="match status" value="1"/>
</dbReference>
<dbReference type="STRING" id="869754.A0A1A0H871"/>
<evidence type="ECO:0000256" key="3">
    <source>
        <dbReference type="ARBA" id="ARBA00022448"/>
    </source>
</evidence>
<evidence type="ECO:0000313" key="11">
    <source>
        <dbReference type="Proteomes" id="UP000092555"/>
    </source>
</evidence>
<feature type="transmembrane region" description="Helical" evidence="8">
    <location>
        <begin position="309"/>
        <end position="330"/>
    </location>
</feature>
<dbReference type="GO" id="GO:0005886">
    <property type="term" value="C:plasma membrane"/>
    <property type="evidence" value="ECO:0007669"/>
    <property type="project" value="TreeGrafter"/>
</dbReference>
<evidence type="ECO:0000256" key="4">
    <source>
        <dbReference type="ARBA" id="ARBA00022692"/>
    </source>
</evidence>
<dbReference type="PROSITE" id="PS01219">
    <property type="entry name" value="AMMONIUM_TRANSP"/>
    <property type="match status" value="1"/>
</dbReference>
<dbReference type="Proteomes" id="UP000092555">
    <property type="component" value="Unassembled WGS sequence"/>
</dbReference>
<dbReference type="EMBL" id="LXTC01000005">
    <property type="protein sequence ID" value="OBA20087.1"/>
    <property type="molecule type" value="Genomic_DNA"/>
</dbReference>
<reference evidence="10 11" key="1">
    <citation type="submission" date="2016-05" db="EMBL/GenBank/DDBJ databases">
        <title>Comparative genomics of biotechnologically important yeasts.</title>
        <authorList>
            <consortium name="DOE Joint Genome Institute"/>
            <person name="Riley R."/>
            <person name="Haridas S."/>
            <person name="Wolfe K.H."/>
            <person name="Lopes M.R."/>
            <person name="Hittinger C.T."/>
            <person name="Goker M."/>
            <person name="Salamov A."/>
            <person name="Wisecaver J."/>
            <person name="Long T.M."/>
            <person name="Aerts A.L."/>
            <person name="Barry K."/>
            <person name="Choi C."/>
            <person name="Clum A."/>
            <person name="Coughlan A.Y."/>
            <person name="Deshpande S."/>
            <person name="Douglass A.P."/>
            <person name="Hanson S.J."/>
            <person name="Klenk H.-P."/>
            <person name="LaButti K."/>
            <person name="Lapidus A."/>
            <person name="Lindquist E."/>
            <person name="Lipzen A."/>
            <person name="Meier-kolthoff J.P."/>
            <person name="Ohm R.A."/>
            <person name="Otillar R.P."/>
            <person name="Pangilinan J."/>
            <person name="Peng Y."/>
            <person name="Rokas A."/>
            <person name="Rosa C.A."/>
            <person name="Scheuner C."/>
            <person name="Sibirny A.A."/>
            <person name="Slot J.C."/>
            <person name="Stielow J.B."/>
            <person name="Sun H."/>
            <person name="Kurtzman C.P."/>
            <person name="Blackwell M."/>
            <person name="Grigoriev I.V."/>
            <person name="Jeffries T.W."/>
        </authorList>
    </citation>
    <scope>NUCLEOTIDE SEQUENCE [LARGE SCALE GENOMIC DNA]</scope>
    <source>
        <strain evidence="10 11">NRRL YB-4993</strain>
    </source>
</reference>
<feature type="transmembrane region" description="Helical" evidence="8">
    <location>
        <begin position="12"/>
        <end position="35"/>
    </location>
</feature>
<dbReference type="InterPro" id="IPR018047">
    <property type="entry name" value="Ammonium_transpt_CS"/>
</dbReference>
<keyword evidence="6 8" id="KW-0472">Membrane</keyword>
<protein>
    <submittedName>
        <fullName evidence="10">Rh-like protein/ammonium transporter</fullName>
    </submittedName>
</protein>
<dbReference type="GO" id="GO:0008519">
    <property type="term" value="F:ammonium channel activity"/>
    <property type="evidence" value="ECO:0007669"/>
    <property type="project" value="InterPro"/>
</dbReference>
<feature type="transmembrane region" description="Helical" evidence="8">
    <location>
        <begin position="407"/>
        <end position="430"/>
    </location>
</feature>
<feature type="transmembrane region" description="Helical" evidence="8">
    <location>
        <begin position="213"/>
        <end position="229"/>
    </location>
</feature>
<name>A0A1A0H871_9ASCO</name>
<keyword evidence="3" id="KW-0813">Transport</keyword>
<feature type="transmembrane region" description="Helical" evidence="8">
    <location>
        <begin position="102"/>
        <end position="121"/>
    </location>
</feature>
<dbReference type="OrthoDB" id="534912at2759"/>
<dbReference type="AlphaFoldDB" id="A0A1A0H871"/>
<accession>A0A1A0H871</accession>
<feature type="transmembrane region" description="Helical" evidence="8">
    <location>
        <begin position="241"/>
        <end position="261"/>
    </location>
</feature>
<keyword evidence="4 8" id="KW-0812">Transmembrane</keyword>
<comment type="subcellular location">
    <subcellularLocation>
        <location evidence="1">Membrane</location>
        <topology evidence="1">Multi-pass membrane protein</topology>
    </subcellularLocation>
</comment>
<keyword evidence="11" id="KW-1185">Reference proteome</keyword>
<feature type="transmembrane region" description="Helical" evidence="8">
    <location>
        <begin position="336"/>
        <end position="354"/>
    </location>
</feature>
<evidence type="ECO:0000256" key="5">
    <source>
        <dbReference type="ARBA" id="ARBA00022989"/>
    </source>
</evidence>
<keyword evidence="5 8" id="KW-1133">Transmembrane helix</keyword>
<keyword evidence="7" id="KW-0924">Ammonia transport</keyword>
<feature type="domain" description="Ammonium transporter AmtB-like" evidence="9">
    <location>
        <begin position="13"/>
        <end position="263"/>
    </location>
</feature>
<dbReference type="InterPro" id="IPR029020">
    <property type="entry name" value="Ammonium/urea_transptr"/>
</dbReference>
<dbReference type="RefSeq" id="XP_018710612.1">
    <property type="nucleotide sequence ID" value="XM_018856206.1"/>
</dbReference>
<feature type="transmembrane region" description="Helical" evidence="8">
    <location>
        <begin position="42"/>
        <end position="62"/>
    </location>
</feature>
<evidence type="ECO:0000256" key="7">
    <source>
        <dbReference type="ARBA" id="ARBA00023177"/>
    </source>
</evidence>
<comment type="similarity">
    <text evidence="2">Belongs to the ammonia transporter channel (TC 1.A.11.2) family.</text>
</comment>
<proteinExistence type="inferred from homology"/>
<sequence>MSMSTELAINSLYMMYSTFLLLFVVIGISMFYSGLTQRRSSFTMLGLPILICAILFIDWFIWGYSLCYSSSSNNFIGNLNLAVLRHLKEPLEEVYITPRGEILAVIHFLFNGFMKLICASLTFPACAAERGRFAPMILFAFIWSAIIYNPVSYWFWNKHGWLSPQLNKLPVLDFAGGNCIHIVSGFTALAYSYYLGPRNPQILHNYRSSNNNLALLGLMFILFGWAGFISGCDFNFGVTSIYLIVATFLCAFSAGIVWTAIDLYFSAIPLDIVGAQETFEISEPGSYEVDAHSKQRNTDKPKQTRKLSMVSFTSGIMCGLVVFTPGGGYLCYTGDFWKSIVCGVVGGVVGNLSTRLKYFFCIDDALDIFAVHGVCGIAGSLLVGILAEKSYDSKGGWVEQNWIQFAYQLLGIVVTSAYVFIMSLLFLYLIDLIPGMHLRIDKDFNRRMRAELKGVEDLGAQTFKHGEMNSQMYEMRELMGSDNYELNGEYSMDFVEFIKVVGPEDFPQDFPVEQTRGAYQWPLEIESEGIRSRKSQKY</sequence>
<dbReference type="Pfam" id="PF00909">
    <property type="entry name" value="Ammonium_transp"/>
    <property type="match status" value="2"/>
</dbReference>
<evidence type="ECO:0000256" key="2">
    <source>
        <dbReference type="ARBA" id="ARBA00005887"/>
    </source>
</evidence>
<comment type="caution">
    <text evidence="10">The sequence shown here is derived from an EMBL/GenBank/DDBJ whole genome shotgun (WGS) entry which is preliminary data.</text>
</comment>
<feature type="transmembrane region" description="Helical" evidence="8">
    <location>
        <begin position="133"/>
        <end position="155"/>
    </location>
</feature>
<dbReference type="Gene3D" id="1.10.3430.10">
    <property type="entry name" value="Ammonium transporter AmtB like domains"/>
    <property type="match status" value="1"/>
</dbReference>